<comment type="caution">
    <text evidence="2">The sequence shown here is derived from an EMBL/GenBank/DDBJ whole genome shotgun (WGS) entry which is preliminary data.</text>
</comment>
<evidence type="ECO:0000313" key="3">
    <source>
        <dbReference type="Proteomes" id="UP001152622"/>
    </source>
</evidence>
<gene>
    <name evidence="2" type="ORF">SKAU_G00399000</name>
</gene>
<name>A0A9Q1IC67_SYNKA</name>
<protein>
    <submittedName>
        <fullName evidence="2">Uncharacterized protein</fullName>
    </submittedName>
</protein>
<feature type="region of interest" description="Disordered" evidence="1">
    <location>
        <begin position="1"/>
        <end position="109"/>
    </location>
</feature>
<dbReference type="EMBL" id="JAINUF010000021">
    <property type="protein sequence ID" value="KAJ8334261.1"/>
    <property type="molecule type" value="Genomic_DNA"/>
</dbReference>
<dbReference type="Proteomes" id="UP001152622">
    <property type="component" value="Chromosome 21"/>
</dbReference>
<feature type="compositionally biased region" description="Low complexity" evidence="1">
    <location>
        <begin position="59"/>
        <end position="71"/>
    </location>
</feature>
<evidence type="ECO:0000313" key="2">
    <source>
        <dbReference type="EMBL" id="KAJ8334261.1"/>
    </source>
</evidence>
<evidence type="ECO:0000256" key="1">
    <source>
        <dbReference type="SAM" id="MobiDB-lite"/>
    </source>
</evidence>
<sequence length="143" mass="15757">MWEVAERPGGSTRPSPKRRYLEASYREGSEVRRAPRKNLAAPTRPRTNVSLRQNRPDSAPATAEGGPAAGASRHAVRHPSLLTEQLDPGTSTNPPVSVTNDKQASQSLGDVHSFPHILCSSQNFQRKTDDNTIRRIHCENKPD</sequence>
<accession>A0A9Q1IC67</accession>
<dbReference type="AlphaFoldDB" id="A0A9Q1IC67"/>
<reference evidence="2" key="1">
    <citation type="journal article" date="2023" name="Science">
        <title>Genome structures resolve the early diversification of teleost fishes.</title>
        <authorList>
            <person name="Parey E."/>
            <person name="Louis A."/>
            <person name="Montfort J."/>
            <person name="Bouchez O."/>
            <person name="Roques C."/>
            <person name="Iampietro C."/>
            <person name="Lluch J."/>
            <person name="Castinel A."/>
            <person name="Donnadieu C."/>
            <person name="Desvignes T."/>
            <person name="Floi Bucao C."/>
            <person name="Jouanno E."/>
            <person name="Wen M."/>
            <person name="Mejri S."/>
            <person name="Dirks R."/>
            <person name="Jansen H."/>
            <person name="Henkel C."/>
            <person name="Chen W.J."/>
            <person name="Zahm M."/>
            <person name="Cabau C."/>
            <person name="Klopp C."/>
            <person name="Thompson A.W."/>
            <person name="Robinson-Rechavi M."/>
            <person name="Braasch I."/>
            <person name="Lecointre G."/>
            <person name="Bobe J."/>
            <person name="Postlethwait J.H."/>
            <person name="Berthelot C."/>
            <person name="Roest Crollius H."/>
            <person name="Guiguen Y."/>
        </authorList>
    </citation>
    <scope>NUCLEOTIDE SEQUENCE</scope>
    <source>
        <strain evidence="2">WJC10195</strain>
    </source>
</reference>
<proteinExistence type="predicted"/>
<feature type="compositionally biased region" description="Polar residues" evidence="1">
    <location>
        <begin position="88"/>
        <end position="108"/>
    </location>
</feature>
<organism evidence="2 3">
    <name type="scientific">Synaphobranchus kaupii</name>
    <name type="common">Kaup's arrowtooth eel</name>
    <dbReference type="NCBI Taxonomy" id="118154"/>
    <lineage>
        <taxon>Eukaryota</taxon>
        <taxon>Metazoa</taxon>
        <taxon>Chordata</taxon>
        <taxon>Craniata</taxon>
        <taxon>Vertebrata</taxon>
        <taxon>Euteleostomi</taxon>
        <taxon>Actinopterygii</taxon>
        <taxon>Neopterygii</taxon>
        <taxon>Teleostei</taxon>
        <taxon>Anguilliformes</taxon>
        <taxon>Synaphobranchidae</taxon>
        <taxon>Synaphobranchus</taxon>
    </lineage>
</organism>
<feature type="compositionally biased region" description="Basic and acidic residues" evidence="1">
    <location>
        <begin position="19"/>
        <end position="33"/>
    </location>
</feature>
<keyword evidence="3" id="KW-1185">Reference proteome</keyword>